<feature type="compositionally biased region" description="Acidic residues" evidence="1">
    <location>
        <begin position="32"/>
        <end position="51"/>
    </location>
</feature>
<dbReference type="EMBL" id="CP111015">
    <property type="protein sequence ID" value="WAR02323.1"/>
    <property type="molecule type" value="Genomic_DNA"/>
</dbReference>
<feature type="region of interest" description="Disordered" evidence="1">
    <location>
        <begin position="187"/>
        <end position="239"/>
    </location>
</feature>
<feature type="compositionally biased region" description="Basic and acidic residues" evidence="1">
    <location>
        <begin position="140"/>
        <end position="149"/>
    </location>
</feature>
<organism evidence="2 3">
    <name type="scientific">Mya arenaria</name>
    <name type="common">Soft-shell clam</name>
    <dbReference type="NCBI Taxonomy" id="6604"/>
    <lineage>
        <taxon>Eukaryota</taxon>
        <taxon>Metazoa</taxon>
        <taxon>Spiralia</taxon>
        <taxon>Lophotrochozoa</taxon>
        <taxon>Mollusca</taxon>
        <taxon>Bivalvia</taxon>
        <taxon>Autobranchia</taxon>
        <taxon>Heteroconchia</taxon>
        <taxon>Euheterodonta</taxon>
        <taxon>Imparidentia</taxon>
        <taxon>Neoheterodontei</taxon>
        <taxon>Myida</taxon>
        <taxon>Myoidea</taxon>
        <taxon>Myidae</taxon>
        <taxon>Mya</taxon>
    </lineage>
</organism>
<evidence type="ECO:0000313" key="3">
    <source>
        <dbReference type="Proteomes" id="UP001164746"/>
    </source>
</evidence>
<feature type="compositionally biased region" description="Polar residues" evidence="1">
    <location>
        <begin position="204"/>
        <end position="226"/>
    </location>
</feature>
<keyword evidence="3" id="KW-1185">Reference proteome</keyword>
<feature type="compositionally biased region" description="Basic residues" evidence="1">
    <location>
        <begin position="1"/>
        <end position="11"/>
    </location>
</feature>
<sequence length="274" mass="30549">MEEPRKLRKRDMRITRTKFVFGYPRPRMELLSESEEDEEEGGEEEDEEEEDARSRLKTEGGKSRKTETQRYSVYTPSVTDELPPISGPRTQTSQTKRTHKTQFTVPSQGGQTKKSEKTAKESKKDKSKGKAESINSGYDDDGRSRRTAESRQSLPDGPVISTARTFQGKFYDPVTKQVMLYDIGTLPGQRLPVGNIEPMFKPPTAQSVKPATNDQTKPSGSKPGTSESKKSQASHHSAPKAAVLGAVFLSNLLSKNKKNKENFEAGYDEEETPA</sequence>
<gene>
    <name evidence="2" type="ORF">MAR_008881</name>
</gene>
<accession>A0ABY7DX76</accession>
<feature type="region of interest" description="Disordered" evidence="1">
    <location>
        <begin position="1"/>
        <end position="168"/>
    </location>
</feature>
<feature type="compositionally biased region" description="Polar residues" evidence="1">
    <location>
        <begin position="88"/>
        <end position="111"/>
    </location>
</feature>
<feature type="compositionally biased region" description="Basic and acidic residues" evidence="1">
    <location>
        <begin position="113"/>
        <end position="131"/>
    </location>
</feature>
<name>A0ABY7DX76_MYAAR</name>
<evidence type="ECO:0000313" key="2">
    <source>
        <dbReference type="EMBL" id="WAR02323.1"/>
    </source>
</evidence>
<dbReference type="Proteomes" id="UP001164746">
    <property type="component" value="Chromosome 4"/>
</dbReference>
<feature type="compositionally biased region" description="Basic and acidic residues" evidence="1">
    <location>
        <begin position="52"/>
        <end position="68"/>
    </location>
</feature>
<protein>
    <submittedName>
        <fullName evidence="2">Uncharacterized protein</fullName>
    </submittedName>
</protein>
<feature type="compositionally biased region" description="Polar residues" evidence="1">
    <location>
        <begin position="69"/>
        <end position="78"/>
    </location>
</feature>
<proteinExistence type="predicted"/>
<reference evidence="2" key="1">
    <citation type="submission" date="2022-11" db="EMBL/GenBank/DDBJ databases">
        <title>Centuries of genome instability and evolution in soft-shell clam transmissible cancer (bioRxiv).</title>
        <authorList>
            <person name="Hart S.F.M."/>
            <person name="Yonemitsu M.A."/>
            <person name="Giersch R.M."/>
            <person name="Beal B.F."/>
            <person name="Arriagada G."/>
            <person name="Davis B.W."/>
            <person name="Ostrander E.A."/>
            <person name="Goff S.P."/>
            <person name="Metzger M.J."/>
        </authorList>
    </citation>
    <scope>NUCLEOTIDE SEQUENCE</scope>
    <source>
        <strain evidence="2">MELC-2E11</strain>
        <tissue evidence="2">Siphon/mantle</tissue>
    </source>
</reference>
<evidence type="ECO:0000256" key="1">
    <source>
        <dbReference type="SAM" id="MobiDB-lite"/>
    </source>
</evidence>